<dbReference type="CDD" id="cd06270">
    <property type="entry name" value="PBP1_GalS-like"/>
    <property type="match status" value="1"/>
</dbReference>
<proteinExistence type="predicted"/>
<evidence type="ECO:0000313" key="6">
    <source>
        <dbReference type="EMBL" id="TCV04304.1"/>
    </source>
</evidence>
<dbReference type="InterPro" id="IPR046335">
    <property type="entry name" value="LacI/GalR-like_sensor"/>
</dbReference>
<dbReference type="Gene3D" id="1.10.260.40">
    <property type="entry name" value="lambda repressor-like DNA-binding domains"/>
    <property type="match status" value="1"/>
</dbReference>
<dbReference type="OrthoDB" id="8770688at2"/>
<organism evidence="6 7">
    <name type="scientific">Roseateles saccharophilus</name>
    <name type="common">Pseudomonas saccharophila</name>
    <dbReference type="NCBI Taxonomy" id="304"/>
    <lineage>
        <taxon>Bacteria</taxon>
        <taxon>Pseudomonadati</taxon>
        <taxon>Pseudomonadota</taxon>
        <taxon>Betaproteobacteria</taxon>
        <taxon>Burkholderiales</taxon>
        <taxon>Sphaerotilaceae</taxon>
        <taxon>Roseateles</taxon>
    </lineage>
</organism>
<dbReference type="SUPFAM" id="SSF47413">
    <property type="entry name" value="lambda repressor-like DNA-binding domains"/>
    <property type="match status" value="1"/>
</dbReference>
<feature type="domain" description="HTH lacI-type" evidence="5">
    <location>
        <begin position="2"/>
        <end position="56"/>
    </location>
</feature>
<sequence>MATIKDVARLAGVGVGTASRVISGNGSVAPATAERVRKVIAQLKFRPSQTARSLGAGTSKLIGVYIPFLRGTYYTPILRTIDLVLRAQGLHMVVAFGEGIEDERVETKDGVRFLLDRDCDGLIVLSNAIQDEDIKALGPAARQVVVLNRHFDRIREQCFTADHVQGGVQAARALLQHKHKDIAVVSGPGSSPDNVARLAGFMGELALRGLDTSKLLTVPGDFSNQAGWDAAEVLLSAKRLPTAVFCANDEMAIGLLSHFQERGVSVPHEVSVLGYDDSPSAEFAAPRLTSVHIPSHEVTLSGLNWLLNRCYGLELPVARQFDISVTWRASVAAPPARKRG</sequence>
<evidence type="ECO:0000256" key="2">
    <source>
        <dbReference type="ARBA" id="ARBA00023015"/>
    </source>
</evidence>
<dbReference type="RefSeq" id="WP_132569029.1">
    <property type="nucleotide sequence ID" value="NZ_CBCSGL010000007.1"/>
</dbReference>
<dbReference type="InterPro" id="IPR010982">
    <property type="entry name" value="Lambda_DNA-bd_dom_sf"/>
</dbReference>
<dbReference type="InterPro" id="IPR028082">
    <property type="entry name" value="Peripla_BP_I"/>
</dbReference>
<evidence type="ECO:0000313" key="7">
    <source>
        <dbReference type="Proteomes" id="UP000295110"/>
    </source>
</evidence>
<keyword evidence="2" id="KW-0805">Transcription regulation</keyword>
<evidence type="ECO:0000256" key="4">
    <source>
        <dbReference type="ARBA" id="ARBA00023163"/>
    </source>
</evidence>
<dbReference type="GO" id="GO:0003700">
    <property type="term" value="F:DNA-binding transcription factor activity"/>
    <property type="evidence" value="ECO:0007669"/>
    <property type="project" value="TreeGrafter"/>
</dbReference>
<evidence type="ECO:0000256" key="1">
    <source>
        <dbReference type="ARBA" id="ARBA00022491"/>
    </source>
</evidence>
<dbReference type="Pfam" id="PF13377">
    <property type="entry name" value="Peripla_BP_3"/>
    <property type="match status" value="1"/>
</dbReference>
<dbReference type="InterPro" id="IPR000843">
    <property type="entry name" value="HTH_LacI"/>
</dbReference>
<name>A0A4R3VKE1_ROSSA</name>
<dbReference type="EMBL" id="SMBU01000001">
    <property type="protein sequence ID" value="TCV04304.1"/>
    <property type="molecule type" value="Genomic_DNA"/>
</dbReference>
<reference evidence="6 7" key="1">
    <citation type="submission" date="2019-03" db="EMBL/GenBank/DDBJ databases">
        <title>Genomic Encyclopedia of Type Strains, Phase IV (KMG-IV): sequencing the most valuable type-strain genomes for metagenomic binning, comparative biology and taxonomic classification.</title>
        <authorList>
            <person name="Goeker M."/>
        </authorList>
    </citation>
    <scope>NUCLEOTIDE SEQUENCE [LARGE SCALE GENOMIC DNA]</scope>
    <source>
        <strain evidence="6 7">DSM 654</strain>
    </source>
</reference>
<dbReference type="Proteomes" id="UP000295110">
    <property type="component" value="Unassembled WGS sequence"/>
</dbReference>
<evidence type="ECO:0000259" key="5">
    <source>
        <dbReference type="PROSITE" id="PS50932"/>
    </source>
</evidence>
<dbReference type="Pfam" id="PF00356">
    <property type="entry name" value="LacI"/>
    <property type="match status" value="1"/>
</dbReference>
<dbReference type="PANTHER" id="PTHR30146">
    <property type="entry name" value="LACI-RELATED TRANSCRIPTIONAL REPRESSOR"/>
    <property type="match status" value="1"/>
</dbReference>
<comment type="caution">
    <text evidence="6">The sequence shown here is derived from an EMBL/GenBank/DDBJ whole genome shotgun (WGS) entry which is preliminary data.</text>
</comment>
<dbReference type="AlphaFoldDB" id="A0A4R3VKE1"/>
<keyword evidence="4" id="KW-0804">Transcription</keyword>
<dbReference type="SUPFAM" id="SSF53822">
    <property type="entry name" value="Periplasmic binding protein-like I"/>
    <property type="match status" value="1"/>
</dbReference>
<dbReference type="Gene3D" id="3.40.50.2300">
    <property type="match status" value="2"/>
</dbReference>
<dbReference type="PROSITE" id="PS00356">
    <property type="entry name" value="HTH_LACI_1"/>
    <property type="match status" value="1"/>
</dbReference>
<dbReference type="CDD" id="cd01392">
    <property type="entry name" value="HTH_LacI"/>
    <property type="match status" value="1"/>
</dbReference>
<dbReference type="PROSITE" id="PS50932">
    <property type="entry name" value="HTH_LACI_2"/>
    <property type="match status" value="1"/>
</dbReference>
<accession>A0A4R3VKE1</accession>
<gene>
    <name evidence="6" type="ORF">EV671_100159</name>
</gene>
<dbReference type="SMART" id="SM00354">
    <property type="entry name" value="HTH_LACI"/>
    <property type="match status" value="1"/>
</dbReference>
<keyword evidence="7" id="KW-1185">Reference proteome</keyword>
<evidence type="ECO:0000256" key="3">
    <source>
        <dbReference type="ARBA" id="ARBA00023125"/>
    </source>
</evidence>
<dbReference type="PANTHER" id="PTHR30146:SF148">
    <property type="entry name" value="HTH-TYPE TRANSCRIPTIONAL REPRESSOR PURR-RELATED"/>
    <property type="match status" value="1"/>
</dbReference>
<keyword evidence="1" id="KW-0678">Repressor</keyword>
<keyword evidence="3" id="KW-0238">DNA-binding</keyword>
<dbReference type="GO" id="GO:0000976">
    <property type="term" value="F:transcription cis-regulatory region binding"/>
    <property type="evidence" value="ECO:0007669"/>
    <property type="project" value="TreeGrafter"/>
</dbReference>
<protein>
    <submittedName>
        <fullName evidence="6">LacI family transcriptional regulator</fullName>
    </submittedName>
</protein>